<accession>A0A0G1PJM1</accession>
<dbReference type="AlphaFoldDB" id="A0A0G1PJM1"/>
<evidence type="ECO:0000313" key="2">
    <source>
        <dbReference type="Proteomes" id="UP000034794"/>
    </source>
</evidence>
<evidence type="ECO:0000313" key="1">
    <source>
        <dbReference type="EMBL" id="KKU32946.1"/>
    </source>
</evidence>
<proteinExistence type="predicted"/>
<comment type="caution">
    <text evidence="1">The sequence shown here is derived from an EMBL/GenBank/DDBJ whole genome shotgun (WGS) entry which is preliminary data.</text>
</comment>
<name>A0A0G1PJM1_9BACT</name>
<dbReference type="EMBL" id="LCMI01000007">
    <property type="protein sequence ID" value="KKU32946.1"/>
    <property type="molecule type" value="Genomic_DNA"/>
</dbReference>
<organism evidence="1 2">
    <name type="scientific">Candidatus Collierbacteria bacterium GW2011_GWA2_46_26</name>
    <dbReference type="NCBI Taxonomy" id="1618381"/>
    <lineage>
        <taxon>Bacteria</taxon>
        <taxon>Candidatus Collieribacteriota</taxon>
    </lineage>
</organism>
<sequence length="114" mass="12929">MTERQGEEEWPFKVEFSPNSDWSDLTYTVFFQNPLSSTDKITIQEIVSTWANIGVEKGYGGFMHSWEIGETSWTKKDTTFSFWADMGSSEPEKAIGPVFDSLANTGMVKKIKIS</sequence>
<protein>
    <submittedName>
        <fullName evidence="1">Uncharacterized protein</fullName>
    </submittedName>
</protein>
<gene>
    <name evidence="1" type="ORF">UX47_C0007G0190</name>
</gene>
<dbReference type="Proteomes" id="UP000034794">
    <property type="component" value="Unassembled WGS sequence"/>
</dbReference>
<reference evidence="1 2" key="1">
    <citation type="journal article" date="2015" name="Nature">
        <title>rRNA introns, odd ribosomes, and small enigmatic genomes across a large radiation of phyla.</title>
        <authorList>
            <person name="Brown C.T."/>
            <person name="Hug L.A."/>
            <person name="Thomas B.C."/>
            <person name="Sharon I."/>
            <person name="Castelle C.J."/>
            <person name="Singh A."/>
            <person name="Wilkins M.J."/>
            <person name="Williams K.H."/>
            <person name="Banfield J.F."/>
        </authorList>
    </citation>
    <scope>NUCLEOTIDE SEQUENCE [LARGE SCALE GENOMIC DNA]</scope>
</reference>